<dbReference type="Proteomes" id="UP000193560">
    <property type="component" value="Unassembled WGS sequence"/>
</dbReference>
<dbReference type="STRING" id="90262.A0A1X2HY77"/>
<keyword evidence="2" id="KW-1185">Reference proteome</keyword>
<dbReference type="OrthoDB" id="2255715at2759"/>
<accession>A0A1X2HY77</accession>
<evidence type="ECO:0000313" key="2">
    <source>
        <dbReference type="Proteomes" id="UP000193560"/>
    </source>
</evidence>
<sequence>MRAISFEKKRDIEAKLRSGTPYTDISKSVNVSLSTVSKIAKELSIPSPNHAGRPNIISTSLGRKVIRAFLSGKYKTAVEAQKGLRAEGEHVSAHTIRRLLKSNNLNAKTKKPALPLTPIRKKKPSCMGQKVSFLDGRRLEKSGFQRRNEDKPFWFGRKAVDMDQEG</sequence>
<dbReference type="SUPFAM" id="SSF46689">
    <property type="entry name" value="Homeodomain-like"/>
    <property type="match status" value="1"/>
</dbReference>
<dbReference type="EMBL" id="MCGE01000045">
    <property type="protein sequence ID" value="ORZ05199.1"/>
    <property type="molecule type" value="Genomic_DNA"/>
</dbReference>
<evidence type="ECO:0008006" key="3">
    <source>
        <dbReference type="Google" id="ProtNLM"/>
    </source>
</evidence>
<comment type="caution">
    <text evidence="1">The sequence shown here is derived from an EMBL/GenBank/DDBJ whole genome shotgun (WGS) entry which is preliminary data.</text>
</comment>
<dbReference type="InterPro" id="IPR009057">
    <property type="entry name" value="Homeodomain-like_sf"/>
</dbReference>
<reference evidence="1 2" key="1">
    <citation type="submission" date="2016-07" db="EMBL/GenBank/DDBJ databases">
        <title>Pervasive Adenine N6-methylation of Active Genes in Fungi.</title>
        <authorList>
            <consortium name="DOE Joint Genome Institute"/>
            <person name="Mondo S.J."/>
            <person name="Dannebaum R.O."/>
            <person name="Kuo R.C."/>
            <person name="Labutti K."/>
            <person name="Haridas S."/>
            <person name="Kuo A."/>
            <person name="Salamov A."/>
            <person name="Ahrendt S.R."/>
            <person name="Lipzen A."/>
            <person name="Sullivan W."/>
            <person name="Andreopoulos W.B."/>
            <person name="Clum A."/>
            <person name="Lindquist E."/>
            <person name="Daum C."/>
            <person name="Ramamoorthy G.K."/>
            <person name="Gryganskyi A."/>
            <person name="Culley D."/>
            <person name="Magnuson J.K."/>
            <person name="James T.Y."/>
            <person name="O'Malley M.A."/>
            <person name="Stajich J.E."/>
            <person name="Spatafora J.W."/>
            <person name="Visel A."/>
            <person name="Grigoriev I.V."/>
        </authorList>
    </citation>
    <scope>NUCLEOTIDE SEQUENCE [LARGE SCALE GENOMIC DNA]</scope>
    <source>
        <strain evidence="1 2">NRRL 1336</strain>
    </source>
</reference>
<name>A0A1X2HY77_9FUNG</name>
<protein>
    <recommendedName>
        <fullName evidence="3">Transposase Tc1-like domain-containing protein</fullName>
    </recommendedName>
</protein>
<dbReference type="AlphaFoldDB" id="A0A1X2HY77"/>
<evidence type="ECO:0000313" key="1">
    <source>
        <dbReference type="EMBL" id="ORZ05199.1"/>
    </source>
</evidence>
<organism evidence="1 2">
    <name type="scientific">Absidia repens</name>
    <dbReference type="NCBI Taxonomy" id="90262"/>
    <lineage>
        <taxon>Eukaryota</taxon>
        <taxon>Fungi</taxon>
        <taxon>Fungi incertae sedis</taxon>
        <taxon>Mucoromycota</taxon>
        <taxon>Mucoromycotina</taxon>
        <taxon>Mucoromycetes</taxon>
        <taxon>Mucorales</taxon>
        <taxon>Cunninghamellaceae</taxon>
        <taxon>Absidia</taxon>
    </lineage>
</organism>
<proteinExistence type="predicted"/>
<gene>
    <name evidence="1" type="ORF">BCR42DRAFT_443804</name>
</gene>